<evidence type="ECO:0000313" key="1">
    <source>
        <dbReference type="EMBL" id="KAF0029936.1"/>
    </source>
</evidence>
<sequence length="164" mass="18133">MSDESCAVERDPVEKQAALRQQNLLTLVSLCGCFRSPELLPFPLWTPGVILRRSTEENLHISHTIAAEILLRAFPVVVLVTKTLVSSAAANFHREVLCKVFYPELGSSRFRRVDPCGKSGWFSTCKRLHVHLFIAPSHADRGEECVTCGESSTQNPGRVVVSGD</sequence>
<dbReference type="EMBL" id="VEVO01000016">
    <property type="protein sequence ID" value="KAF0029936.1"/>
    <property type="molecule type" value="Genomic_DNA"/>
</dbReference>
<comment type="caution">
    <text evidence="1">The sequence shown here is derived from an EMBL/GenBank/DDBJ whole genome shotgun (WGS) entry which is preliminary data.</text>
</comment>
<protein>
    <submittedName>
        <fullName evidence="1">Uncharacterized protein</fullName>
    </submittedName>
</protein>
<gene>
    <name evidence="1" type="ORF">F2P81_019041</name>
</gene>
<evidence type="ECO:0000313" key="2">
    <source>
        <dbReference type="Proteomes" id="UP000438429"/>
    </source>
</evidence>
<reference evidence="1 2" key="1">
    <citation type="submission" date="2019-06" db="EMBL/GenBank/DDBJ databases">
        <title>Draft genomes of female and male turbot (Scophthalmus maximus).</title>
        <authorList>
            <person name="Xu H."/>
            <person name="Xu X.-W."/>
            <person name="Shao C."/>
            <person name="Chen S."/>
        </authorList>
    </citation>
    <scope>NUCLEOTIDE SEQUENCE [LARGE SCALE GENOMIC DNA]</scope>
    <source>
        <strain evidence="1">Ysfricsl-2016a</strain>
        <tissue evidence="1">Blood</tissue>
    </source>
</reference>
<dbReference type="Proteomes" id="UP000438429">
    <property type="component" value="Unassembled WGS sequence"/>
</dbReference>
<proteinExistence type="predicted"/>
<accession>A0A6A4S3Z2</accession>
<dbReference type="AlphaFoldDB" id="A0A6A4S3Z2"/>
<organism evidence="1 2">
    <name type="scientific">Scophthalmus maximus</name>
    <name type="common">Turbot</name>
    <name type="synonym">Psetta maxima</name>
    <dbReference type="NCBI Taxonomy" id="52904"/>
    <lineage>
        <taxon>Eukaryota</taxon>
        <taxon>Metazoa</taxon>
        <taxon>Chordata</taxon>
        <taxon>Craniata</taxon>
        <taxon>Vertebrata</taxon>
        <taxon>Euteleostomi</taxon>
        <taxon>Actinopterygii</taxon>
        <taxon>Neopterygii</taxon>
        <taxon>Teleostei</taxon>
        <taxon>Neoteleostei</taxon>
        <taxon>Acanthomorphata</taxon>
        <taxon>Carangaria</taxon>
        <taxon>Pleuronectiformes</taxon>
        <taxon>Pleuronectoidei</taxon>
        <taxon>Scophthalmidae</taxon>
        <taxon>Scophthalmus</taxon>
    </lineage>
</organism>
<name>A0A6A4S3Z2_SCOMX</name>